<dbReference type="Proteomes" id="UP000465302">
    <property type="component" value="Unassembled WGS sequence"/>
</dbReference>
<sequence>MATAAAPPKTSVDAPQRIRELKNRTFAGSGGAFIGLVLLIVAMSIAAPNFLSARNFTNIMDQVTVLGILALGATFVIIIGGIDLSVGSVLALSGMVMGWLSHQGGIPLPVAMLVAVLVGALCGLINGIGVTVFRLPPFIATLAMMSVARGLANLITDGQQIVGYPEWFYKLSTARYFGIISVTVATLILLYIAGWVFLRYRRSGRALYAIGGGHEVARLAGINVRGTTTVVYMVAGLMAGIGAIVLSSRLDASAPSAATGYELDVIAAVVIGGASLMGGIGRVTGTIIGVLIIGVLRNGLNLLGVSPFIQQIVIGVVIAVAVAADVLRRRNR</sequence>
<feature type="transmembrane region" description="Helical" evidence="8">
    <location>
        <begin position="230"/>
        <end position="251"/>
    </location>
</feature>
<dbReference type="GO" id="GO:0022857">
    <property type="term" value="F:transmembrane transporter activity"/>
    <property type="evidence" value="ECO:0007669"/>
    <property type="project" value="InterPro"/>
</dbReference>
<dbReference type="PANTHER" id="PTHR32196:SF21">
    <property type="entry name" value="ABC TRANSPORTER PERMEASE PROTEIN YPHD-RELATED"/>
    <property type="match status" value="1"/>
</dbReference>
<reference evidence="9 12" key="2">
    <citation type="journal article" date="2019" name="Emerg. Microbes Infect.">
        <title>Comprehensive subspecies identification of 175 nontuberculous mycobacteria species based on 7547 genomic profiles.</title>
        <authorList>
            <person name="Matsumoto Y."/>
            <person name="Kinjo T."/>
            <person name="Motooka D."/>
            <person name="Nabeya D."/>
            <person name="Jung N."/>
            <person name="Uechi K."/>
            <person name="Horii T."/>
            <person name="Iida T."/>
            <person name="Fujita J."/>
            <person name="Nakamura S."/>
        </authorList>
    </citation>
    <scope>NUCLEOTIDE SEQUENCE [LARGE SCALE GENOMIC DNA]</scope>
    <source>
        <strain evidence="9 12">JCM 6377</strain>
    </source>
</reference>
<dbReference type="Proteomes" id="UP000220914">
    <property type="component" value="Unassembled WGS sequence"/>
</dbReference>
<evidence type="ECO:0000256" key="5">
    <source>
        <dbReference type="ARBA" id="ARBA00022692"/>
    </source>
</evidence>
<evidence type="ECO:0000256" key="4">
    <source>
        <dbReference type="ARBA" id="ARBA00022519"/>
    </source>
</evidence>
<evidence type="ECO:0000256" key="7">
    <source>
        <dbReference type="ARBA" id="ARBA00023136"/>
    </source>
</evidence>
<keyword evidence="6 8" id="KW-1133">Transmembrane helix</keyword>
<keyword evidence="11" id="KW-1185">Reference proteome</keyword>
<feature type="transmembrane region" description="Helical" evidence="8">
    <location>
        <begin position="308"/>
        <end position="327"/>
    </location>
</feature>
<keyword evidence="5 8" id="KW-0812">Transmembrane</keyword>
<organism evidence="10 11">
    <name type="scientific">Mycolicibacterium agri</name>
    <name type="common">Mycobacterium agri</name>
    <dbReference type="NCBI Taxonomy" id="36811"/>
    <lineage>
        <taxon>Bacteria</taxon>
        <taxon>Bacillati</taxon>
        <taxon>Actinomycetota</taxon>
        <taxon>Actinomycetes</taxon>
        <taxon>Mycobacteriales</taxon>
        <taxon>Mycobacteriaceae</taxon>
        <taxon>Mycolicibacterium</taxon>
    </lineage>
</organism>
<feature type="transmembrane region" description="Helical" evidence="8">
    <location>
        <begin position="63"/>
        <end position="86"/>
    </location>
</feature>
<accession>A0A2A7N1G3</accession>
<feature type="transmembrane region" description="Helical" evidence="8">
    <location>
        <begin position="138"/>
        <end position="156"/>
    </location>
</feature>
<dbReference type="InterPro" id="IPR001851">
    <property type="entry name" value="ABC_transp_permease"/>
</dbReference>
<evidence type="ECO:0000256" key="8">
    <source>
        <dbReference type="SAM" id="Phobius"/>
    </source>
</evidence>
<gene>
    <name evidence="9" type="primary">rbsC</name>
    <name evidence="10" type="ORF">CQY20_16190</name>
    <name evidence="9" type="ORF">MAGR_38650</name>
</gene>
<feature type="transmembrane region" description="Helical" evidence="8">
    <location>
        <begin position="106"/>
        <end position="126"/>
    </location>
</feature>
<dbReference type="CDD" id="cd06579">
    <property type="entry name" value="TM_PBP1_transp_AraH_like"/>
    <property type="match status" value="1"/>
</dbReference>
<keyword evidence="3" id="KW-1003">Cell membrane</keyword>
<evidence type="ECO:0000256" key="2">
    <source>
        <dbReference type="ARBA" id="ARBA00022448"/>
    </source>
</evidence>
<evidence type="ECO:0000313" key="12">
    <source>
        <dbReference type="Proteomes" id="UP000465302"/>
    </source>
</evidence>
<dbReference type="PANTHER" id="PTHR32196">
    <property type="entry name" value="ABC TRANSPORTER PERMEASE PROTEIN YPHD-RELATED-RELATED"/>
    <property type="match status" value="1"/>
</dbReference>
<dbReference type="AlphaFoldDB" id="A0A2A7N1G3"/>
<evidence type="ECO:0000313" key="10">
    <source>
        <dbReference type="EMBL" id="PEG37371.1"/>
    </source>
</evidence>
<dbReference type="EMBL" id="PDCP01000027">
    <property type="protein sequence ID" value="PEG37371.1"/>
    <property type="molecule type" value="Genomic_DNA"/>
</dbReference>
<dbReference type="EMBL" id="BLKS01000001">
    <property type="protein sequence ID" value="GFG52424.1"/>
    <property type="molecule type" value="Genomic_DNA"/>
</dbReference>
<feature type="transmembrane region" description="Helical" evidence="8">
    <location>
        <begin position="31"/>
        <end position="51"/>
    </location>
</feature>
<name>A0A2A7N1G3_MYCAG</name>
<dbReference type="OrthoDB" id="3468954at2"/>
<comment type="subcellular location">
    <subcellularLocation>
        <location evidence="1">Cell membrane</location>
        <topology evidence="1">Multi-pass membrane protein</topology>
    </subcellularLocation>
</comment>
<reference evidence="9" key="3">
    <citation type="submission" date="2020-02" db="EMBL/GenBank/DDBJ databases">
        <authorList>
            <person name="Matsumoto Y."/>
            <person name="Motooka D."/>
            <person name="Nakamura S."/>
        </authorList>
    </citation>
    <scope>NUCLEOTIDE SEQUENCE</scope>
    <source>
        <strain evidence="9">JCM 6377</strain>
    </source>
</reference>
<dbReference type="RefSeq" id="WP_097941146.1">
    <property type="nucleotide sequence ID" value="NZ_BLKS01000001.1"/>
</dbReference>
<proteinExistence type="predicted"/>
<feature type="transmembrane region" description="Helical" evidence="8">
    <location>
        <begin position="263"/>
        <end position="296"/>
    </location>
</feature>
<comment type="caution">
    <text evidence="10">The sequence shown here is derived from an EMBL/GenBank/DDBJ whole genome shotgun (WGS) entry which is preliminary data.</text>
</comment>
<evidence type="ECO:0000256" key="6">
    <source>
        <dbReference type="ARBA" id="ARBA00022989"/>
    </source>
</evidence>
<evidence type="ECO:0000313" key="9">
    <source>
        <dbReference type="EMBL" id="GFG52424.1"/>
    </source>
</evidence>
<evidence type="ECO:0000313" key="11">
    <source>
        <dbReference type="Proteomes" id="UP000220914"/>
    </source>
</evidence>
<dbReference type="GO" id="GO:0005886">
    <property type="term" value="C:plasma membrane"/>
    <property type="evidence" value="ECO:0007669"/>
    <property type="project" value="UniProtKB-SubCell"/>
</dbReference>
<evidence type="ECO:0000256" key="3">
    <source>
        <dbReference type="ARBA" id="ARBA00022475"/>
    </source>
</evidence>
<feature type="transmembrane region" description="Helical" evidence="8">
    <location>
        <begin position="176"/>
        <end position="198"/>
    </location>
</feature>
<keyword evidence="4" id="KW-0997">Cell inner membrane</keyword>
<protein>
    <submittedName>
        <fullName evidence="9">Ribose ABC transporter permease</fullName>
    </submittedName>
    <submittedName>
        <fullName evidence="10">Sugar ABC transporter permease</fullName>
    </submittedName>
</protein>
<evidence type="ECO:0000256" key="1">
    <source>
        <dbReference type="ARBA" id="ARBA00004651"/>
    </source>
</evidence>
<keyword evidence="2" id="KW-0813">Transport</keyword>
<reference evidence="10 11" key="1">
    <citation type="submission" date="2017-10" db="EMBL/GenBank/DDBJ databases">
        <title>The new phylogeny of genus Mycobacterium.</title>
        <authorList>
            <person name="Tortoli E."/>
            <person name="Trovato A."/>
            <person name="Cirillo D.M."/>
        </authorList>
    </citation>
    <scope>NUCLEOTIDE SEQUENCE [LARGE SCALE GENOMIC DNA]</scope>
    <source>
        <strain evidence="10 11">CCUG37673</strain>
    </source>
</reference>
<keyword evidence="7 8" id="KW-0472">Membrane</keyword>
<dbReference type="Pfam" id="PF02653">
    <property type="entry name" value="BPD_transp_2"/>
    <property type="match status" value="1"/>
</dbReference>